<accession>A0A6A4KNK1</accession>
<gene>
    <name evidence="1" type="ORF">C3L33_23090</name>
</gene>
<proteinExistence type="predicted"/>
<feature type="non-terminal residue" evidence="1">
    <location>
        <position position="1"/>
    </location>
</feature>
<sequence>MNYTRNNTQSDKCKVSHFLKGSLLSATYGLRHVGSEALPEGIVVQTSNLEMRPLWGPVEKNNNSKPSANLLAIAVGIKQKEIVNRIVEKFLVNGFVVMLFHYDGVVDEWCDLGWSSRVIHVSALDQTKWWFAKRFLHPDIAAEYDYIFLWDEDLGVENFDPERLV</sequence>
<dbReference type="PANTHER" id="PTHR31210">
    <property type="entry name" value="OS06G0731900 PROTEIN"/>
    <property type="match status" value="1"/>
</dbReference>
<reference evidence="1" key="1">
    <citation type="journal article" date="2019" name="Genome Biol. Evol.">
        <title>The Rhododendron genome and chromosomal organization provide insight into shared whole-genome duplications across the heath family (Ericaceae).</title>
        <authorList>
            <person name="Soza V.L."/>
            <person name="Lindsley D."/>
            <person name="Waalkes A."/>
            <person name="Ramage E."/>
            <person name="Patwardhan R.P."/>
            <person name="Burton J.N."/>
            <person name="Adey A."/>
            <person name="Kumar A."/>
            <person name="Qiu R."/>
            <person name="Shendure J."/>
            <person name="Hall B."/>
        </authorList>
    </citation>
    <scope>NUCLEOTIDE SEQUENCE</scope>
    <source>
        <strain evidence="1">RSF 1966-606</strain>
    </source>
</reference>
<comment type="caution">
    <text evidence="1">The sequence shown here is derived from an EMBL/GenBank/DDBJ whole genome shotgun (WGS) entry which is preliminary data.</text>
</comment>
<name>A0A6A4KNK1_9ERIC</name>
<protein>
    <submittedName>
        <fullName evidence="1">Uncharacterized protein</fullName>
    </submittedName>
</protein>
<dbReference type="OrthoDB" id="9985979at2759"/>
<dbReference type="InterPro" id="IPR007877">
    <property type="entry name" value="DUF707"/>
</dbReference>
<dbReference type="EMBL" id="QEFC01004651">
    <property type="protein sequence ID" value="KAE9445011.1"/>
    <property type="molecule type" value="Genomic_DNA"/>
</dbReference>
<dbReference type="PANTHER" id="PTHR31210:SF11">
    <property type="entry name" value="KETOGLUTARATE REDUCTASE TRANS-SPLICING-LIKE PROTEIN, PUTATIVE (DUF707)-RELATED"/>
    <property type="match status" value="1"/>
</dbReference>
<dbReference type="AlphaFoldDB" id="A0A6A4KNK1"/>
<dbReference type="Pfam" id="PF05212">
    <property type="entry name" value="DUF707"/>
    <property type="match status" value="1"/>
</dbReference>
<evidence type="ECO:0000313" key="1">
    <source>
        <dbReference type="EMBL" id="KAE9445011.1"/>
    </source>
</evidence>
<organism evidence="1">
    <name type="scientific">Rhododendron williamsianum</name>
    <dbReference type="NCBI Taxonomy" id="262921"/>
    <lineage>
        <taxon>Eukaryota</taxon>
        <taxon>Viridiplantae</taxon>
        <taxon>Streptophyta</taxon>
        <taxon>Embryophyta</taxon>
        <taxon>Tracheophyta</taxon>
        <taxon>Spermatophyta</taxon>
        <taxon>Magnoliopsida</taxon>
        <taxon>eudicotyledons</taxon>
        <taxon>Gunneridae</taxon>
        <taxon>Pentapetalae</taxon>
        <taxon>asterids</taxon>
        <taxon>Ericales</taxon>
        <taxon>Ericaceae</taxon>
        <taxon>Ericoideae</taxon>
        <taxon>Rhodoreae</taxon>
        <taxon>Rhododendron</taxon>
    </lineage>
</organism>